<dbReference type="Pfam" id="PF12684">
    <property type="entry name" value="DUF3799"/>
    <property type="match status" value="1"/>
</dbReference>
<keyword evidence="2" id="KW-0378">Hydrolase</keyword>
<accession>A0A5P0ZGJ0</accession>
<reference evidence="5 6" key="1">
    <citation type="journal article" date="2019" name="Syst. Appl. Microbiol.">
        <title>Polyphasic characterization of two novel Lactobacillus spp. isolated from blown salami packages: Description of Lactobacillus halodurans sp. nov. and Lactobacillus salsicarnum sp. nov.</title>
        <authorList>
            <person name="Schuster J.A."/>
            <person name="Klingl A."/>
            <person name="Vogel R.F."/>
            <person name="Ehrmann M.A."/>
        </authorList>
    </citation>
    <scope>NUCLEOTIDE SEQUENCE [LARGE SCALE GENOMIC DNA]</scope>
    <source>
        <strain evidence="5 6">TMW 1.2118</strain>
    </source>
</reference>
<evidence type="ECO:0000259" key="4">
    <source>
        <dbReference type="Pfam" id="PF12684"/>
    </source>
</evidence>
<comment type="caution">
    <text evidence="5">The sequence shown here is derived from an EMBL/GenBank/DDBJ whole genome shotgun (WGS) entry which is preliminary data.</text>
</comment>
<evidence type="ECO:0000256" key="1">
    <source>
        <dbReference type="ARBA" id="ARBA00022741"/>
    </source>
</evidence>
<dbReference type="GO" id="GO:0004386">
    <property type="term" value="F:helicase activity"/>
    <property type="evidence" value="ECO:0007669"/>
    <property type="project" value="UniProtKB-KW"/>
</dbReference>
<keyword evidence="3" id="KW-0067">ATP-binding</keyword>
<sequence length="269" mass="31054">MSQRKLTKLTSKNYYDKSTDIEYQSATFFKKFLKCEAETMAELNGTYEGDMNQKALLVGNYLHSYFESPAAHKSFIDEHDDQIHKSNGDLYSEYITAESMIATLADDSGFNNFYQGKKEVIVTGQLGGVDWKGKIDCLNLDRKYFIDLKTTREIRRPIWNNEKQQKESFVAAYNYQFQMYVYQQLIYQQYGVLCQPQIIAVSKQDPPAKQVISIPPERLLEAKELLNDRQERIEELRSGLAKPNRCEECAYCRSTAKLGSIVSMDDLVS</sequence>
<feature type="domain" description="Putative exodeoxyribonuclease 8 PDDEXK-like" evidence="4">
    <location>
        <begin position="25"/>
        <end position="255"/>
    </location>
</feature>
<dbReference type="InterPro" id="IPR024432">
    <property type="entry name" value="Put_RecE_PDDEXK-like_dom"/>
</dbReference>
<keyword evidence="2" id="KW-0347">Helicase</keyword>
<dbReference type="OrthoDB" id="2212578at2"/>
<dbReference type="EMBL" id="VDFM01000003">
    <property type="protein sequence ID" value="MQS52142.1"/>
    <property type="molecule type" value="Genomic_DNA"/>
</dbReference>
<proteinExistence type="predicted"/>
<dbReference type="InterPro" id="IPR016974">
    <property type="entry name" value="Uncharacterised_phage-assoc"/>
</dbReference>
<protein>
    <recommendedName>
        <fullName evidence="4">Putative exodeoxyribonuclease 8 PDDEXK-like domain-containing protein</fullName>
    </recommendedName>
</protein>
<dbReference type="Proteomes" id="UP000380386">
    <property type="component" value="Unassembled WGS sequence"/>
</dbReference>
<evidence type="ECO:0000313" key="6">
    <source>
        <dbReference type="Proteomes" id="UP000380386"/>
    </source>
</evidence>
<dbReference type="RefSeq" id="WP_153382505.1">
    <property type="nucleotide sequence ID" value="NZ_VDFM01000003.1"/>
</dbReference>
<dbReference type="PIRSF" id="PIRSF031475">
    <property type="entry name" value="UCP031475"/>
    <property type="match status" value="1"/>
</dbReference>
<evidence type="ECO:0000256" key="3">
    <source>
        <dbReference type="ARBA" id="ARBA00022840"/>
    </source>
</evidence>
<dbReference type="Gene3D" id="3.90.320.10">
    <property type="match status" value="1"/>
</dbReference>
<evidence type="ECO:0000313" key="5">
    <source>
        <dbReference type="EMBL" id="MQS52142.1"/>
    </source>
</evidence>
<dbReference type="InterPro" id="IPR011604">
    <property type="entry name" value="PDDEXK-like_dom_sf"/>
</dbReference>
<keyword evidence="1" id="KW-0547">Nucleotide-binding</keyword>
<organism evidence="5 6">
    <name type="scientific">Companilactobacillus mishanensis</name>
    <dbReference type="NCBI Taxonomy" id="2486008"/>
    <lineage>
        <taxon>Bacteria</taxon>
        <taxon>Bacillati</taxon>
        <taxon>Bacillota</taxon>
        <taxon>Bacilli</taxon>
        <taxon>Lactobacillales</taxon>
        <taxon>Lactobacillaceae</taxon>
        <taxon>Companilactobacillus</taxon>
    </lineage>
</organism>
<gene>
    <name evidence="5" type="ORF">FHL02_03805</name>
</gene>
<evidence type="ECO:0000256" key="2">
    <source>
        <dbReference type="ARBA" id="ARBA00022806"/>
    </source>
</evidence>
<dbReference type="AlphaFoldDB" id="A0A5P0ZGJ0"/>
<name>A0A5P0ZGJ0_9LACO</name>
<dbReference type="GO" id="GO:0005524">
    <property type="term" value="F:ATP binding"/>
    <property type="evidence" value="ECO:0007669"/>
    <property type="project" value="UniProtKB-KW"/>
</dbReference>